<feature type="compositionally biased region" description="Basic and acidic residues" evidence="1">
    <location>
        <begin position="213"/>
        <end position="240"/>
    </location>
</feature>
<evidence type="ECO:0000256" key="1">
    <source>
        <dbReference type="SAM" id="MobiDB-lite"/>
    </source>
</evidence>
<proteinExistence type="predicted"/>
<feature type="region of interest" description="Disordered" evidence="1">
    <location>
        <begin position="53"/>
        <end position="78"/>
    </location>
</feature>
<gene>
    <name evidence="2" type="ORF">MNOR_LOCUS21240</name>
</gene>
<accession>A0AAV2R9H3</accession>
<dbReference type="Proteomes" id="UP001497623">
    <property type="component" value="Unassembled WGS sequence"/>
</dbReference>
<sequence length="486" mass="54585">SPSNFNYRKGNELLTGGLSSMKSAAISLSKKYNEIRGTMNSASGTPIKGSIYSLRMGDEGDDESLDGSSTSSSMWGRRESADVMPGIAPLDDPGGPMGALLGGMYSESDGVSSQGDLFPPLGWDTPGPYCLGVWLTSCTRCHNCQALLYDEEIMAGWRPDDSNLNTKCAFCDKMTVPMLTINIYDLRHLPRPDKNSEDAADGAKQSTETLSDNIDRALPDESQDKNKVEKKPNDLLKDDTGANIKRKGERLEALQVPYLSPLVLRKELETVLFHEGDTCLTQPAFADHHPILYWNMLWYFSRLRVPSHLFGLCLGVASVTKDRLIDPSWEGADWKNVYIKCLWDNVKYHEELGEPMYLQWRSNSSVSPLVSALVHERTKVPRDIIQSVITAVHVDDLATPLRLMLQELRKRPANLRKNHYPLYRDLLFLATSCIPSPQLNLTSFDREYRRAYEQVEPGLTKLLSRYDAPPPIAAVFCRRYFSHLTL</sequence>
<feature type="region of interest" description="Disordered" evidence="1">
    <location>
        <begin position="190"/>
        <end position="242"/>
    </location>
</feature>
<evidence type="ECO:0000313" key="2">
    <source>
        <dbReference type="EMBL" id="CAL4117606.1"/>
    </source>
</evidence>
<feature type="non-terminal residue" evidence="2">
    <location>
        <position position="1"/>
    </location>
</feature>
<feature type="compositionally biased region" description="Low complexity" evidence="1">
    <location>
        <begin position="66"/>
        <end position="75"/>
    </location>
</feature>
<protein>
    <submittedName>
        <fullName evidence="2">Uncharacterized protein</fullName>
    </submittedName>
</protein>
<keyword evidence="3" id="KW-1185">Reference proteome</keyword>
<dbReference type="GO" id="GO:0005085">
    <property type="term" value="F:guanyl-nucleotide exchange factor activity"/>
    <property type="evidence" value="ECO:0007669"/>
    <property type="project" value="UniProtKB-ARBA"/>
</dbReference>
<name>A0AAV2R9H3_MEGNR</name>
<comment type="caution">
    <text evidence="2">The sequence shown here is derived from an EMBL/GenBank/DDBJ whole genome shotgun (WGS) entry which is preliminary data.</text>
</comment>
<dbReference type="GO" id="GO:0031410">
    <property type="term" value="C:cytoplasmic vesicle"/>
    <property type="evidence" value="ECO:0007669"/>
    <property type="project" value="TreeGrafter"/>
</dbReference>
<dbReference type="InterPro" id="IPR051696">
    <property type="entry name" value="DENN_Domain_GEFs"/>
</dbReference>
<dbReference type="PANTHER" id="PTHR12296:SF30">
    <property type="entry name" value="DENN DOMAIN-CONTAINING PROTEIN CRAG"/>
    <property type="match status" value="1"/>
</dbReference>
<dbReference type="AlphaFoldDB" id="A0AAV2R9H3"/>
<evidence type="ECO:0000313" key="3">
    <source>
        <dbReference type="Proteomes" id="UP001497623"/>
    </source>
</evidence>
<reference evidence="2 3" key="1">
    <citation type="submission" date="2024-05" db="EMBL/GenBank/DDBJ databases">
        <authorList>
            <person name="Wallberg A."/>
        </authorList>
    </citation>
    <scope>NUCLEOTIDE SEQUENCE [LARGE SCALE GENOMIC DNA]</scope>
</reference>
<dbReference type="EMBL" id="CAXKWB010016983">
    <property type="protein sequence ID" value="CAL4117606.1"/>
    <property type="molecule type" value="Genomic_DNA"/>
</dbReference>
<dbReference type="PANTHER" id="PTHR12296">
    <property type="entry name" value="DENN DOMAIN-CONTAINING PROTEIN 4"/>
    <property type="match status" value="1"/>
</dbReference>
<dbReference type="GO" id="GO:0032483">
    <property type="term" value="P:regulation of Rab protein signal transduction"/>
    <property type="evidence" value="ECO:0007669"/>
    <property type="project" value="TreeGrafter"/>
</dbReference>
<organism evidence="2 3">
    <name type="scientific">Meganyctiphanes norvegica</name>
    <name type="common">Northern krill</name>
    <name type="synonym">Thysanopoda norvegica</name>
    <dbReference type="NCBI Taxonomy" id="48144"/>
    <lineage>
        <taxon>Eukaryota</taxon>
        <taxon>Metazoa</taxon>
        <taxon>Ecdysozoa</taxon>
        <taxon>Arthropoda</taxon>
        <taxon>Crustacea</taxon>
        <taxon>Multicrustacea</taxon>
        <taxon>Malacostraca</taxon>
        <taxon>Eumalacostraca</taxon>
        <taxon>Eucarida</taxon>
        <taxon>Euphausiacea</taxon>
        <taxon>Euphausiidae</taxon>
        <taxon>Meganyctiphanes</taxon>
    </lineage>
</organism>